<dbReference type="PANTHER" id="PTHR33498:SF1">
    <property type="entry name" value="TRANSPOSASE FOR INSERTION SEQUENCE ELEMENT IS1557"/>
    <property type="match status" value="1"/>
</dbReference>
<proteinExistence type="predicted"/>
<feature type="compositionally biased region" description="Polar residues" evidence="1">
    <location>
        <begin position="319"/>
        <end position="329"/>
    </location>
</feature>
<dbReference type="NCBIfam" id="NF033550">
    <property type="entry name" value="transpos_ISL3"/>
    <property type="match status" value="1"/>
</dbReference>
<dbReference type="InterPro" id="IPR002560">
    <property type="entry name" value="Transposase_DDE"/>
</dbReference>
<sequence length="355" mass="38663">MVQARTRDEGPAWCTECGISSDRVHSRYVRRLADRAIGGRAVRIGLSVRRLYCENPACSKVTFAEQVDGLTVRYQRRTPLLQKVVETVGVLLAGRGGARLLGLLNTPLSRTSVLFQLMRVPLPAGMTPRVLGVDDFALYAGVYGTLLVDGDTRLPITLWEGRDAASLAAWLREHPGVEVVCRDGSLAYRQGITDGAPQALQVSDLFHLWQGLSRRVQDVSAAHRSCLAAAVLPPAEHEESQPAPDEGPSLETTRAGRHAKRLFEAVHEHTGTGRSISAGCPASRGRRVAGSAGTYCSLVDQSRWSRRGPRSLRRRGCTATPSRPGSWRSNRLCGPKSLRPCLARPSSNPPPRSLR</sequence>
<dbReference type="PANTHER" id="PTHR33498">
    <property type="entry name" value="TRANSPOSASE FOR INSERTION SEQUENCE ELEMENT IS1557"/>
    <property type="match status" value="1"/>
</dbReference>
<organism evidence="4">
    <name type="scientific">Streptomyces sp. R39</name>
    <dbReference type="NCBI Taxonomy" id="3238631"/>
    <lineage>
        <taxon>Bacteria</taxon>
        <taxon>Bacillati</taxon>
        <taxon>Actinomycetota</taxon>
        <taxon>Actinomycetes</taxon>
        <taxon>Kitasatosporales</taxon>
        <taxon>Streptomycetaceae</taxon>
        <taxon>Streptomyces</taxon>
    </lineage>
</organism>
<feature type="domain" description="Transposase IS204/IS1001/IS1096/IS1165 zinc-finger" evidence="3">
    <location>
        <begin position="11"/>
        <end position="55"/>
    </location>
</feature>
<dbReference type="InterPro" id="IPR047951">
    <property type="entry name" value="Transpos_ISL3"/>
</dbReference>
<evidence type="ECO:0000256" key="1">
    <source>
        <dbReference type="SAM" id="MobiDB-lite"/>
    </source>
</evidence>
<evidence type="ECO:0000259" key="2">
    <source>
        <dbReference type="Pfam" id="PF01610"/>
    </source>
</evidence>
<protein>
    <submittedName>
        <fullName evidence="4">ISL3 family transposase</fullName>
    </submittedName>
</protein>
<gene>
    <name evidence="4" type="ORF">AB5J52_46970</name>
</gene>
<name>A0AB39R829_9ACTN</name>
<feature type="region of interest" description="Disordered" evidence="1">
    <location>
        <begin position="307"/>
        <end position="355"/>
    </location>
</feature>
<feature type="compositionally biased region" description="Basic residues" evidence="1">
    <location>
        <begin position="307"/>
        <end position="316"/>
    </location>
</feature>
<evidence type="ECO:0000259" key="3">
    <source>
        <dbReference type="Pfam" id="PF14690"/>
    </source>
</evidence>
<dbReference type="Pfam" id="PF14690">
    <property type="entry name" value="Zn_ribbon_ISL3"/>
    <property type="match status" value="1"/>
</dbReference>
<dbReference type="EMBL" id="CP163441">
    <property type="protein sequence ID" value="XDQ49838.1"/>
    <property type="molecule type" value="Genomic_DNA"/>
</dbReference>
<dbReference type="InterPro" id="IPR029261">
    <property type="entry name" value="Transposase_Znf"/>
</dbReference>
<dbReference type="AlphaFoldDB" id="A0AB39R829"/>
<feature type="region of interest" description="Disordered" evidence="1">
    <location>
        <begin position="232"/>
        <end position="254"/>
    </location>
</feature>
<feature type="domain" description="Transposase IS204/IS1001/IS1096/IS1165 DDE" evidence="2">
    <location>
        <begin position="131"/>
        <end position="224"/>
    </location>
</feature>
<accession>A0AB39R829</accession>
<dbReference type="RefSeq" id="WP_369228372.1">
    <property type="nucleotide sequence ID" value="NZ_CP163441.1"/>
</dbReference>
<dbReference type="Pfam" id="PF01610">
    <property type="entry name" value="DDE_Tnp_ISL3"/>
    <property type="match status" value="1"/>
</dbReference>
<evidence type="ECO:0000313" key="4">
    <source>
        <dbReference type="EMBL" id="XDQ49838.1"/>
    </source>
</evidence>
<reference evidence="4" key="1">
    <citation type="submission" date="2024-07" db="EMBL/GenBank/DDBJ databases">
        <authorList>
            <person name="Yu S.T."/>
        </authorList>
    </citation>
    <scope>NUCLEOTIDE SEQUENCE</scope>
    <source>
        <strain evidence="4">R39</strain>
    </source>
</reference>